<keyword evidence="5" id="KW-0676">Redox-active center</keyword>
<proteinExistence type="predicted"/>
<reference evidence="8 9" key="1">
    <citation type="submission" date="2015-10" db="EMBL/GenBank/DDBJ databases">
        <title>Metagenome-Assembled Genomes uncover a global brackish microbiome.</title>
        <authorList>
            <person name="Hugerth L.W."/>
            <person name="Larsson J."/>
            <person name="Alneberg J."/>
            <person name="Lindh M.V."/>
            <person name="Legrand C."/>
            <person name="Pinhassi J."/>
            <person name="Andersson A.F."/>
        </authorList>
    </citation>
    <scope>NUCLEOTIDE SEQUENCE [LARGE SCALE GENOMIC DNA]</scope>
    <source>
        <strain evidence="8">BACL15 MAG-120619-bin91</strain>
    </source>
</reference>
<keyword evidence="4" id="KW-1015">Disulfide bond</keyword>
<evidence type="ECO:0000256" key="3">
    <source>
        <dbReference type="ARBA" id="ARBA00022968"/>
    </source>
</evidence>
<dbReference type="SUPFAM" id="SSF52833">
    <property type="entry name" value="Thioredoxin-like"/>
    <property type="match status" value="1"/>
</dbReference>
<keyword evidence="6" id="KW-0732">Signal</keyword>
<dbReference type="InterPro" id="IPR017937">
    <property type="entry name" value="Thioredoxin_CS"/>
</dbReference>
<keyword evidence="3" id="KW-0735">Signal-anchor</keyword>
<feature type="signal peptide" evidence="6">
    <location>
        <begin position="1"/>
        <end position="21"/>
    </location>
</feature>
<dbReference type="InterPro" id="IPR036249">
    <property type="entry name" value="Thioredoxin-like_sf"/>
</dbReference>
<dbReference type="Gene3D" id="3.40.30.10">
    <property type="entry name" value="Glutaredoxin"/>
    <property type="match status" value="1"/>
</dbReference>
<feature type="chain" id="PRO_5038879035" description="Thioredoxin domain-containing protein" evidence="6">
    <location>
        <begin position="22"/>
        <end position="175"/>
    </location>
</feature>
<evidence type="ECO:0000313" key="8">
    <source>
        <dbReference type="EMBL" id="KRO36078.1"/>
    </source>
</evidence>
<dbReference type="GO" id="GO:0017004">
    <property type="term" value="P:cytochrome complex assembly"/>
    <property type="evidence" value="ECO:0007669"/>
    <property type="project" value="UniProtKB-KW"/>
</dbReference>
<keyword evidence="2" id="KW-0201">Cytochrome c-type biogenesis</keyword>
<dbReference type="Pfam" id="PF08534">
    <property type="entry name" value="Redoxin"/>
    <property type="match status" value="1"/>
</dbReference>
<evidence type="ECO:0000256" key="2">
    <source>
        <dbReference type="ARBA" id="ARBA00022748"/>
    </source>
</evidence>
<evidence type="ECO:0000313" key="9">
    <source>
        <dbReference type="Proteomes" id="UP000053274"/>
    </source>
</evidence>
<feature type="domain" description="Thioredoxin" evidence="7">
    <location>
        <begin position="9"/>
        <end position="172"/>
    </location>
</feature>
<dbReference type="AlphaFoldDB" id="A0A0R2PDU3"/>
<dbReference type="PANTHER" id="PTHR42852:SF6">
    <property type="entry name" value="THIOL:DISULFIDE INTERCHANGE PROTEIN DSBE"/>
    <property type="match status" value="1"/>
</dbReference>
<dbReference type="EMBL" id="LIAM01000030">
    <property type="protein sequence ID" value="KRO36078.1"/>
    <property type="molecule type" value="Genomic_DNA"/>
</dbReference>
<evidence type="ECO:0000256" key="6">
    <source>
        <dbReference type="SAM" id="SignalP"/>
    </source>
</evidence>
<evidence type="ECO:0000256" key="5">
    <source>
        <dbReference type="ARBA" id="ARBA00023284"/>
    </source>
</evidence>
<name>A0A0R2PDU3_9ACTN</name>
<dbReference type="InterPro" id="IPR013766">
    <property type="entry name" value="Thioredoxin_domain"/>
</dbReference>
<dbReference type="Proteomes" id="UP000053274">
    <property type="component" value="Unassembled WGS sequence"/>
</dbReference>
<organism evidence="8 9">
    <name type="scientific">Actinobacteria bacterium BACL15 MAG-120619-bin91</name>
    <dbReference type="NCBI Taxonomy" id="1655562"/>
    <lineage>
        <taxon>Bacteria</taxon>
        <taxon>Bacillati</taxon>
        <taxon>Actinomycetota</taxon>
        <taxon>Actinomycetes</taxon>
        <taxon>Actinomycetes incertae sedis</taxon>
        <taxon>ac1 cluster</taxon>
    </lineage>
</organism>
<accession>A0A0R2PDU3</accession>
<dbReference type="GO" id="GO:0030313">
    <property type="term" value="C:cell envelope"/>
    <property type="evidence" value="ECO:0007669"/>
    <property type="project" value="UniProtKB-SubCell"/>
</dbReference>
<comment type="caution">
    <text evidence="8">The sequence shown here is derived from an EMBL/GenBank/DDBJ whole genome shotgun (WGS) entry which is preliminary data.</text>
</comment>
<dbReference type="PROSITE" id="PS51352">
    <property type="entry name" value="THIOREDOXIN_2"/>
    <property type="match status" value="1"/>
</dbReference>
<dbReference type="GO" id="GO:0016491">
    <property type="term" value="F:oxidoreductase activity"/>
    <property type="evidence" value="ECO:0007669"/>
    <property type="project" value="InterPro"/>
</dbReference>
<sequence>MRKVLVAAALLMLTACSPSSTYVKGEVVSCESISKDSTFTGGVELACLDGKEGAQLGGLRGPMVVNVWGSWCGPCKEEMPVLRAFYEKAKDKVQLIGVDVEEANFDDGRRFVEGNGVTWPNLYDPDGRSRQYFGMGVPVTWFIAADGSVAHKHVGIIKDLDQILTLTEKYLGVRI</sequence>
<dbReference type="CDD" id="cd02966">
    <property type="entry name" value="TlpA_like_family"/>
    <property type="match status" value="1"/>
</dbReference>
<dbReference type="InterPro" id="IPR013740">
    <property type="entry name" value="Redoxin"/>
</dbReference>
<dbReference type="PANTHER" id="PTHR42852">
    <property type="entry name" value="THIOL:DISULFIDE INTERCHANGE PROTEIN DSBE"/>
    <property type="match status" value="1"/>
</dbReference>
<comment type="subcellular location">
    <subcellularLocation>
        <location evidence="1">Cell envelope</location>
    </subcellularLocation>
</comment>
<dbReference type="PROSITE" id="PS51257">
    <property type="entry name" value="PROKAR_LIPOPROTEIN"/>
    <property type="match status" value="1"/>
</dbReference>
<gene>
    <name evidence="8" type="ORF">ABR54_02345</name>
</gene>
<protein>
    <recommendedName>
        <fullName evidence="7">Thioredoxin domain-containing protein</fullName>
    </recommendedName>
</protein>
<evidence type="ECO:0000256" key="4">
    <source>
        <dbReference type="ARBA" id="ARBA00023157"/>
    </source>
</evidence>
<keyword evidence="3" id="KW-0812">Transmembrane</keyword>
<evidence type="ECO:0000259" key="7">
    <source>
        <dbReference type="PROSITE" id="PS51352"/>
    </source>
</evidence>
<dbReference type="PROSITE" id="PS00194">
    <property type="entry name" value="THIOREDOXIN_1"/>
    <property type="match status" value="1"/>
</dbReference>
<evidence type="ECO:0000256" key="1">
    <source>
        <dbReference type="ARBA" id="ARBA00004196"/>
    </source>
</evidence>
<dbReference type="InterPro" id="IPR050553">
    <property type="entry name" value="Thioredoxin_ResA/DsbE_sf"/>
</dbReference>